<gene>
    <name evidence="6" type="ORF">BWGOE11_34190</name>
</gene>
<dbReference type="SUPFAM" id="SSF52540">
    <property type="entry name" value="P-loop containing nucleoside triphosphate hydrolases"/>
    <property type="match status" value="1"/>
</dbReference>
<dbReference type="Pfam" id="PF13476">
    <property type="entry name" value="AAA_23"/>
    <property type="match status" value="1"/>
</dbReference>
<evidence type="ECO:0000313" key="7">
    <source>
        <dbReference type="Proteomes" id="UP000175835"/>
    </source>
</evidence>
<evidence type="ECO:0000256" key="4">
    <source>
        <dbReference type="SAM" id="Coils"/>
    </source>
</evidence>
<dbReference type="GO" id="GO:0006302">
    <property type="term" value="P:double-strand break repair"/>
    <property type="evidence" value="ECO:0007669"/>
    <property type="project" value="InterPro"/>
</dbReference>
<dbReference type="Gene3D" id="3.40.50.300">
    <property type="entry name" value="P-loop containing nucleotide triphosphate hydrolases"/>
    <property type="match status" value="2"/>
</dbReference>
<dbReference type="PANTHER" id="PTHR32114:SF2">
    <property type="entry name" value="ABC TRANSPORTER ABCH.3"/>
    <property type="match status" value="1"/>
</dbReference>
<dbReference type="AlphaFoldDB" id="A0A1E8BL35"/>
<dbReference type="InterPro" id="IPR038729">
    <property type="entry name" value="Rad50/SbcC_AAA"/>
</dbReference>
<dbReference type="GO" id="GO:0016887">
    <property type="term" value="F:ATP hydrolysis activity"/>
    <property type="evidence" value="ECO:0007669"/>
    <property type="project" value="InterPro"/>
</dbReference>
<organism evidence="6 7">
    <name type="scientific">Bacillus mycoides</name>
    <dbReference type="NCBI Taxonomy" id="1405"/>
    <lineage>
        <taxon>Bacteria</taxon>
        <taxon>Bacillati</taxon>
        <taxon>Bacillota</taxon>
        <taxon>Bacilli</taxon>
        <taxon>Bacillales</taxon>
        <taxon>Bacillaceae</taxon>
        <taxon>Bacillus</taxon>
        <taxon>Bacillus cereus group</taxon>
    </lineage>
</organism>
<comment type="similarity">
    <text evidence="1">Belongs to the SMC family. SbcC subfamily.</text>
</comment>
<accession>A0A1E8BL35</accession>
<protein>
    <recommendedName>
        <fullName evidence="3">Nuclease SbcCD subunit C</fullName>
    </recommendedName>
</protein>
<reference evidence="6 7" key="1">
    <citation type="submission" date="2016-05" db="EMBL/GenBank/DDBJ databases">
        <title>Bacillus thuringiensis and Bacillus weihenstephanensis as novel biocontrol agents of wilt causing Verticillium species.</title>
        <authorList>
            <person name="Hollensteiner J."/>
            <person name="Wemheuer F."/>
            <person name="Harting R."/>
            <person name="Kolarzyk A."/>
            <person name="Diaz-Valerio S."/>
            <person name="Poehlein A."/>
            <person name="Brzuszkiewicz E."/>
            <person name="Nesemann K."/>
            <person name="Braus-Stromeyer S."/>
            <person name="Braus G."/>
            <person name="Daniel R."/>
            <person name="Liesegang H."/>
        </authorList>
    </citation>
    <scope>NUCLEOTIDE SEQUENCE [LARGE SCALE GENOMIC DNA]</scope>
    <source>
        <strain evidence="6 7">GOE11</strain>
    </source>
</reference>
<keyword evidence="4" id="KW-0175">Coiled coil</keyword>
<name>A0A1E8BL35_BACMY</name>
<evidence type="ECO:0000313" key="6">
    <source>
        <dbReference type="EMBL" id="OFD90555.1"/>
    </source>
</evidence>
<sequence length="965" mass="112792">MKITSITLQAFRGFNKKEEFCLENVDVIVLYGPNGHGKSSIYDAIEWGLTGGIYRFDEVSPERRRTRFIRNLHAPSSDRSFVKLGIILTSGQRFFIERECTASISDRSDYNKYSLSILDENNQLYKANMEAERLLSSWLINEEWLPKISSPTTMLSLTHILSQEKMAEFLRGMQERDRYDAISTIFGTDYFDKYREGFGQVRNILKSELDKLKIQIKEKKVNKDRLLNEVQELKIKVEKNGEVDFNNKLEEYINIFPHIKDIKNDLDKLLGFIISNQQDIKIEQKRLQKEYYLLKEINDELPNLSNVREVHKLLLKEQKLLQRFKDISKLKLKVEQLLSTEKDVKDERLALESLKSSQSKSKSKIDLLLSQRKSLLEIIEVININLETSSWQFGLEFLSEVKASTSEKDYKSLNSLFIEMFESYKFTIEKESLKEKKLIQLGALEESIKKIESTDEMYSAFLSSLNQYMVFISEELAFCPACGTEGIRKEDILTNIKKNQLNVNENLPELEKLSMQTQIELNEIDIEIGAANNIISANHKNMQMILHKFGNDLKTIDISIATERENQITLQQKVDLFKLNLKQFEEECRNIGLRGEDNVREVLELKNQALLKEIDRINVKKSLDLRVENYLPEKFRLKEYDFSQIKEHEHILNQRIVEQENDINRINRLTRLPEIINRDIKTTDLDKYKIYIVEQIQKLDERLKEISDIETINISLQSIIELNGEKMRLVQLQKDLVQAQKQVVELESMEIRMTKDIAHLLELMNKSKVALSNLNEKVFLRLKETIQVIFEQINSHPVFTKLDLVMDTYRNNNCLTIHVSKSHSSNDIKANAQYVFSSAQVNSIALSLFLAMSLKQKWSPLQIIGMDDPIQSMDEVNIISFIDLMRLFVEKHKKQIIISTHDQSFYKLILKKFRYYNLATIEYKAYGDKGPILNVENKGLQIEKVQQELIYEQAKDELLQLDSND</sequence>
<feature type="coiled-coil region" evidence="4">
    <location>
        <begin position="722"/>
        <end position="749"/>
    </location>
</feature>
<dbReference type="PANTHER" id="PTHR32114">
    <property type="entry name" value="ABC TRANSPORTER ABCH.3"/>
    <property type="match status" value="1"/>
</dbReference>
<feature type="domain" description="Rad50/SbcC-type AAA" evidence="5">
    <location>
        <begin position="5"/>
        <end position="237"/>
    </location>
</feature>
<dbReference type="PATRIC" id="fig|86662.28.peg.3522"/>
<comment type="subunit">
    <text evidence="2">Heterodimer of SbcC and SbcD.</text>
</comment>
<dbReference type="RefSeq" id="WP_070147101.1">
    <property type="nucleotide sequence ID" value="NZ_LXLX01000042.1"/>
</dbReference>
<evidence type="ECO:0000256" key="3">
    <source>
        <dbReference type="ARBA" id="ARBA00013368"/>
    </source>
</evidence>
<evidence type="ECO:0000259" key="5">
    <source>
        <dbReference type="Pfam" id="PF13476"/>
    </source>
</evidence>
<dbReference type="InterPro" id="IPR027417">
    <property type="entry name" value="P-loop_NTPase"/>
</dbReference>
<dbReference type="Proteomes" id="UP000175835">
    <property type="component" value="Unassembled WGS sequence"/>
</dbReference>
<evidence type="ECO:0000256" key="1">
    <source>
        <dbReference type="ARBA" id="ARBA00006930"/>
    </source>
</evidence>
<dbReference type="EMBL" id="LXLX01000042">
    <property type="protein sequence ID" value="OFD90555.1"/>
    <property type="molecule type" value="Genomic_DNA"/>
</dbReference>
<proteinExistence type="inferred from homology"/>
<evidence type="ECO:0000256" key="2">
    <source>
        <dbReference type="ARBA" id="ARBA00011322"/>
    </source>
</evidence>
<feature type="coiled-coil region" evidence="4">
    <location>
        <begin position="202"/>
        <end position="236"/>
    </location>
</feature>
<comment type="caution">
    <text evidence="6">The sequence shown here is derived from an EMBL/GenBank/DDBJ whole genome shotgun (WGS) entry which is preliminary data.</text>
</comment>